<comment type="caution">
    <text evidence="7">The sequence shown here is derived from an EMBL/GenBank/DDBJ whole genome shotgun (WGS) entry which is preliminary data.</text>
</comment>
<protein>
    <submittedName>
        <fullName evidence="7">Methylmalonyl-CoA mutase</fullName>
    </submittedName>
</protein>
<dbReference type="InterPro" id="IPR036724">
    <property type="entry name" value="Cobalamin-bd_sf"/>
</dbReference>
<reference evidence="8" key="1">
    <citation type="journal article" date="2019" name="Int. J. Syst. Evol. Microbiol.">
        <title>The Global Catalogue of Microorganisms (GCM) 10K type strain sequencing project: providing services to taxonomists for standard genome sequencing and annotation.</title>
        <authorList>
            <consortium name="The Broad Institute Genomics Platform"/>
            <consortium name="The Broad Institute Genome Sequencing Center for Infectious Disease"/>
            <person name="Wu L."/>
            <person name="Ma J."/>
        </authorList>
    </citation>
    <scope>NUCLEOTIDE SEQUENCE [LARGE SCALE GENOMIC DNA]</scope>
    <source>
        <strain evidence="8">JCM 17843</strain>
    </source>
</reference>
<evidence type="ECO:0000313" key="7">
    <source>
        <dbReference type="EMBL" id="GGO12879.1"/>
    </source>
</evidence>
<name>A0ABQ2LDV2_9PROT</name>
<comment type="similarity">
    <text evidence="2">Belongs to the methylmalonyl-CoA mutase family.</text>
</comment>
<proteinExistence type="inferred from homology"/>
<evidence type="ECO:0000256" key="2">
    <source>
        <dbReference type="ARBA" id="ARBA00008465"/>
    </source>
</evidence>
<evidence type="ECO:0000256" key="1">
    <source>
        <dbReference type="ARBA" id="ARBA00001922"/>
    </source>
</evidence>
<comment type="cofactor">
    <cofactor evidence="1">
        <name>adenosylcob(III)alamin</name>
        <dbReference type="ChEBI" id="CHEBI:18408"/>
    </cofactor>
</comment>
<accession>A0ABQ2LDV2</accession>
<dbReference type="InterPro" id="IPR006099">
    <property type="entry name" value="MeMalonylCoA_mutase_a/b_cat"/>
</dbReference>
<keyword evidence="8" id="KW-1185">Reference proteome</keyword>
<dbReference type="PANTHER" id="PTHR48101">
    <property type="entry name" value="METHYLMALONYL-COA MUTASE, MITOCHONDRIAL-RELATED"/>
    <property type="match status" value="1"/>
</dbReference>
<evidence type="ECO:0000313" key="8">
    <source>
        <dbReference type="Proteomes" id="UP000602381"/>
    </source>
</evidence>
<evidence type="ECO:0000256" key="5">
    <source>
        <dbReference type="ARBA" id="ARBA00023285"/>
    </source>
</evidence>
<keyword evidence="3" id="KW-0846">Cobalamin</keyword>
<dbReference type="Pfam" id="PF01642">
    <property type="entry name" value="MM_CoA_mutase"/>
    <property type="match status" value="1"/>
</dbReference>
<evidence type="ECO:0000256" key="3">
    <source>
        <dbReference type="ARBA" id="ARBA00022628"/>
    </source>
</evidence>
<dbReference type="CDD" id="cd03677">
    <property type="entry name" value="MM_CoA_mutase_beta"/>
    <property type="match status" value="1"/>
</dbReference>
<evidence type="ECO:0000256" key="4">
    <source>
        <dbReference type="ARBA" id="ARBA00023235"/>
    </source>
</evidence>
<dbReference type="SUPFAM" id="SSF51703">
    <property type="entry name" value="Cobalamin (vitamin B12)-dependent enzymes"/>
    <property type="match status" value="1"/>
</dbReference>
<feature type="domain" description="Methylmalonyl-CoA mutase alpha/beta chain catalytic" evidence="6">
    <location>
        <begin position="43"/>
        <end position="473"/>
    </location>
</feature>
<sequence length="640" mass="67897">MPDSTLNLAAGFDAPSYEDWKTLVESGLKGRSFDRAMMSDAPDGFRIKPLYTSADLSPAPDAAGFPGFSPFVRGMTVDGRGWQVHQRHDHPDPKRANSQILKDLERGASGITLVIDPTAQKGVAIHDLKDLDQALLDMDLAIAPLHLEAGRFGIPAAALLMALWDKRGLAFNAISGHFGVDPLGALAAEGSLLSSLPDALREAGALAAQCHDRFPKMTALSVSSEAAHSAGATEAQELAIALATGLAYLRASEQAGLALDDAARQIRFRLMADTDVTLTIAKFRAMRCLWSRVLMACGVAQPVMALDAQTAPRMMSRRDPMVNVLRATMACFGASIGGADALMIAPHTDAIGIADDFARRIARNVQIILAEESHLGRVMDPAGGSFTMEAQSNQLAEKAWDIFQSIEAHGGMEAALMDGKIAAMLEKSWSKLQKDVATRRVPLIGVSEFPNIHEMAVAVESVDRAALAKESLKGVDIAANAAMLPPLPRYRLGQDFEALRDRADAHAVRPKVFLATVGRVADFTARATWTRHVFETGGFDVVIGEGGFDAGCIAGQWQSLGASEVVLCGADKDYADHGMDIAKTLKAAGAPHLMLAGKGGDQESAWRDAGVEGFLHMGVDIVALLGAAHDRADAAQGAGQ</sequence>
<dbReference type="InterPro" id="IPR016176">
    <property type="entry name" value="Cbl-dep_enz_cat"/>
</dbReference>
<dbReference type="PANTHER" id="PTHR48101:SF4">
    <property type="entry name" value="METHYLMALONYL-COA MUTASE, MITOCHONDRIAL"/>
    <property type="match status" value="1"/>
</dbReference>
<dbReference type="Proteomes" id="UP000602381">
    <property type="component" value="Unassembled WGS sequence"/>
</dbReference>
<dbReference type="RefSeq" id="WP_150005167.1">
    <property type="nucleotide sequence ID" value="NZ_BMOV01000006.1"/>
</dbReference>
<dbReference type="SUPFAM" id="SSF52242">
    <property type="entry name" value="Cobalamin (vitamin B12)-binding domain"/>
    <property type="match status" value="1"/>
</dbReference>
<organism evidence="7 8">
    <name type="scientific">Iodidimonas muriae</name>
    <dbReference type="NCBI Taxonomy" id="261467"/>
    <lineage>
        <taxon>Bacteria</taxon>
        <taxon>Pseudomonadati</taxon>
        <taxon>Pseudomonadota</taxon>
        <taxon>Alphaproteobacteria</taxon>
        <taxon>Iodidimonadales</taxon>
        <taxon>Iodidimonadaceae</taxon>
        <taxon>Iodidimonas</taxon>
    </lineage>
</organism>
<gene>
    <name evidence="7" type="ORF">GCM10007972_18400</name>
</gene>
<dbReference type="Gene3D" id="3.20.20.240">
    <property type="entry name" value="Methylmalonyl-CoA mutase"/>
    <property type="match status" value="1"/>
</dbReference>
<keyword evidence="4" id="KW-0413">Isomerase</keyword>
<evidence type="ECO:0000259" key="6">
    <source>
        <dbReference type="Pfam" id="PF01642"/>
    </source>
</evidence>
<dbReference type="EMBL" id="BMOV01000006">
    <property type="protein sequence ID" value="GGO12879.1"/>
    <property type="molecule type" value="Genomic_DNA"/>
</dbReference>
<dbReference type="Gene3D" id="3.40.50.280">
    <property type="entry name" value="Cobalamin-binding domain"/>
    <property type="match status" value="1"/>
</dbReference>
<keyword evidence="5" id="KW-0170">Cobalt</keyword>